<dbReference type="GeneID" id="85362876"/>
<dbReference type="PANTHER" id="PTHR40465">
    <property type="entry name" value="CHROMOSOME 1, WHOLE GENOME SHOTGUN SEQUENCE"/>
    <property type="match status" value="1"/>
</dbReference>
<dbReference type="RefSeq" id="XP_060329580.1">
    <property type="nucleotide sequence ID" value="XM_060479328.1"/>
</dbReference>
<keyword evidence="1" id="KW-0812">Transmembrane</keyword>
<feature type="transmembrane region" description="Helical" evidence="1">
    <location>
        <begin position="209"/>
        <end position="231"/>
    </location>
</feature>
<dbReference type="PANTHER" id="PTHR40465:SF1">
    <property type="entry name" value="DUF6534 DOMAIN-CONTAINING PROTEIN"/>
    <property type="match status" value="1"/>
</dbReference>
<evidence type="ECO:0000256" key="1">
    <source>
        <dbReference type="SAM" id="Phobius"/>
    </source>
</evidence>
<feature type="transmembrane region" description="Helical" evidence="1">
    <location>
        <begin position="63"/>
        <end position="84"/>
    </location>
</feature>
<evidence type="ECO:0000313" key="4">
    <source>
        <dbReference type="Proteomes" id="UP001175211"/>
    </source>
</evidence>
<proteinExistence type="predicted"/>
<name>A0AA39N4S7_ARMTA</name>
<evidence type="ECO:0000259" key="2">
    <source>
        <dbReference type="Pfam" id="PF20152"/>
    </source>
</evidence>
<dbReference type="AlphaFoldDB" id="A0AA39N4S7"/>
<gene>
    <name evidence="3" type="ORF">EV420DRAFT_1689874</name>
</gene>
<dbReference type="InterPro" id="IPR045339">
    <property type="entry name" value="DUF6534"/>
</dbReference>
<comment type="caution">
    <text evidence="3">The sequence shown here is derived from an EMBL/GenBank/DDBJ whole genome shotgun (WGS) entry which is preliminary data.</text>
</comment>
<sequence>MLIARSSFYGITILQTVVYYKQYPNDPRIFRYSVAVLWALDTLQVALNTHALYYYMVESFGNYAALLEIVWYVHLASAVALGLPKVTGRSFPLLLTINMLIVVGVQAYISFNWFSIEKTHSSILQLIRGQNMETWSTFPCSVALVHYLNRVWNPPSFLLSQHPSAPESLRTASGTDFFIAAAMCYYLHRGTSMTSFSSTTKIIAGLMRLVVISGLATSTCSLLTLVTFVAWPKTLIFIAVHSILPKLYINSLLAMQVYLPLIWTTS</sequence>
<evidence type="ECO:0000313" key="3">
    <source>
        <dbReference type="EMBL" id="KAK0457265.1"/>
    </source>
</evidence>
<keyword evidence="1" id="KW-1133">Transmembrane helix</keyword>
<feature type="transmembrane region" description="Helical" evidence="1">
    <location>
        <begin position="90"/>
        <end position="111"/>
    </location>
</feature>
<protein>
    <recommendedName>
        <fullName evidence="2">DUF6534 domain-containing protein</fullName>
    </recommendedName>
</protein>
<feature type="domain" description="DUF6534" evidence="2">
    <location>
        <begin position="174"/>
        <end position="255"/>
    </location>
</feature>
<dbReference type="Pfam" id="PF20152">
    <property type="entry name" value="DUF6534"/>
    <property type="match status" value="1"/>
</dbReference>
<dbReference type="EMBL" id="JAUEPS010000022">
    <property type="protein sequence ID" value="KAK0457265.1"/>
    <property type="molecule type" value="Genomic_DNA"/>
</dbReference>
<keyword evidence="1" id="KW-0472">Membrane</keyword>
<dbReference type="Proteomes" id="UP001175211">
    <property type="component" value="Unassembled WGS sequence"/>
</dbReference>
<accession>A0AA39N4S7</accession>
<reference evidence="3" key="1">
    <citation type="submission" date="2023-06" db="EMBL/GenBank/DDBJ databases">
        <authorList>
            <consortium name="Lawrence Berkeley National Laboratory"/>
            <person name="Ahrendt S."/>
            <person name="Sahu N."/>
            <person name="Indic B."/>
            <person name="Wong-Bajracharya J."/>
            <person name="Merenyi Z."/>
            <person name="Ke H.-M."/>
            <person name="Monk M."/>
            <person name="Kocsube S."/>
            <person name="Drula E."/>
            <person name="Lipzen A."/>
            <person name="Balint B."/>
            <person name="Henrissat B."/>
            <person name="Andreopoulos B."/>
            <person name="Martin F.M."/>
            <person name="Harder C.B."/>
            <person name="Rigling D."/>
            <person name="Ford K.L."/>
            <person name="Foster G.D."/>
            <person name="Pangilinan J."/>
            <person name="Papanicolaou A."/>
            <person name="Barry K."/>
            <person name="LaButti K."/>
            <person name="Viragh M."/>
            <person name="Koriabine M."/>
            <person name="Yan M."/>
            <person name="Riley R."/>
            <person name="Champramary S."/>
            <person name="Plett K.L."/>
            <person name="Tsai I.J."/>
            <person name="Slot J."/>
            <person name="Sipos G."/>
            <person name="Plett J."/>
            <person name="Nagy L.G."/>
            <person name="Grigoriev I.V."/>
        </authorList>
    </citation>
    <scope>NUCLEOTIDE SEQUENCE</scope>
    <source>
        <strain evidence="3">CCBAS 213</strain>
    </source>
</reference>
<organism evidence="3 4">
    <name type="scientific">Armillaria tabescens</name>
    <name type="common">Ringless honey mushroom</name>
    <name type="synonym">Agaricus tabescens</name>
    <dbReference type="NCBI Taxonomy" id="1929756"/>
    <lineage>
        <taxon>Eukaryota</taxon>
        <taxon>Fungi</taxon>
        <taxon>Dikarya</taxon>
        <taxon>Basidiomycota</taxon>
        <taxon>Agaricomycotina</taxon>
        <taxon>Agaricomycetes</taxon>
        <taxon>Agaricomycetidae</taxon>
        <taxon>Agaricales</taxon>
        <taxon>Marasmiineae</taxon>
        <taxon>Physalacriaceae</taxon>
        <taxon>Desarmillaria</taxon>
    </lineage>
</organism>
<keyword evidence="4" id="KW-1185">Reference proteome</keyword>
<feature type="transmembrane region" description="Helical" evidence="1">
    <location>
        <begin position="243"/>
        <end position="263"/>
    </location>
</feature>